<dbReference type="AlphaFoldDB" id="A0AA40CMQ5"/>
<feature type="compositionally biased region" description="Low complexity" evidence="1">
    <location>
        <begin position="249"/>
        <end position="272"/>
    </location>
</feature>
<name>A0AA40CMQ5_9PEZI</name>
<accession>A0AA40CMQ5</accession>
<reference evidence="3" key="1">
    <citation type="submission" date="2023-06" db="EMBL/GenBank/DDBJ databases">
        <title>Genome-scale phylogeny and comparative genomics of the fungal order Sordariales.</title>
        <authorList>
            <consortium name="Lawrence Berkeley National Laboratory"/>
            <person name="Hensen N."/>
            <person name="Bonometti L."/>
            <person name="Westerberg I."/>
            <person name="Brannstrom I.O."/>
            <person name="Guillou S."/>
            <person name="Cros-Aarteil S."/>
            <person name="Calhoun S."/>
            <person name="Haridas S."/>
            <person name="Kuo A."/>
            <person name="Mondo S."/>
            <person name="Pangilinan J."/>
            <person name="Riley R."/>
            <person name="Labutti K."/>
            <person name="Andreopoulos B."/>
            <person name="Lipzen A."/>
            <person name="Chen C."/>
            <person name="Yanf M."/>
            <person name="Daum C."/>
            <person name="Ng V."/>
            <person name="Clum A."/>
            <person name="Steindorff A."/>
            <person name="Ohm R."/>
            <person name="Martin F."/>
            <person name="Silar P."/>
            <person name="Natvig D."/>
            <person name="Lalanne C."/>
            <person name="Gautier V."/>
            <person name="Ament-Velasquez S.L."/>
            <person name="Kruys A."/>
            <person name="Hutchinson M.I."/>
            <person name="Powell A.J."/>
            <person name="Barry K."/>
            <person name="Miller A.N."/>
            <person name="Grigoriev I.V."/>
            <person name="Debuchy R."/>
            <person name="Gladieux P."/>
            <person name="Thoren M.H."/>
            <person name="Johannesson H."/>
        </authorList>
    </citation>
    <scope>NUCLEOTIDE SEQUENCE</scope>
    <source>
        <strain evidence="3">SMH2532-1</strain>
    </source>
</reference>
<gene>
    <name evidence="3" type="ORF">B0T16DRAFT_176796</name>
</gene>
<dbReference type="Proteomes" id="UP001174936">
    <property type="component" value="Unassembled WGS sequence"/>
</dbReference>
<protein>
    <recommendedName>
        <fullName evidence="2">Myb-like domain-containing protein</fullName>
    </recommendedName>
</protein>
<dbReference type="PROSITE" id="PS50090">
    <property type="entry name" value="MYB_LIKE"/>
    <property type="match status" value="1"/>
</dbReference>
<organism evidence="3 4">
    <name type="scientific">Cercophora newfieldiana</name>
    <dbReference type="NCBI Taxonomy" id="92897"/>
    <lineage>
        <taxon>Eukaryota</taxon>
        <taxon>Fungi</taxon>
        <taxon>Dikarya</taxon>
        <taxon>Ascomycota</taxon>
        <taxon>Pezizomycotina</taxon>
        <taxon>Sordariomycetes</taxon>
        <taxon>Sordariomycetidae</taxon>
        <taxon>Sordariales</taxon>
        <taxon>Lasiosphaeriaceae</taxon>
        <taxon>Cercophora</taxon>
    </lineage>
</organism>
<evidence type="ECO:0000259" key="2">
    <source>
        <dbReference type="PROSITE" id="PS50090"/>
    </source>
</evidence>
<feature type="region of interest" description="Disordered" evidence="1">
    <location>
        <begin position="249"/>
        <end position="287"/>
    </location>
</feature>
<evidence type="ECO:0000313" key="3">
    <source>
        <dbReference type="EMBL" id="KAK0643088.1"/>
    </source>
</evidence>
<dbReference type="EMBL" id="JAULSV010000005">
    <property type="protein sequence ID" value="KAK0643088.1"/>
    <property type="molecule type" value="Genomic_DNA"/>
</dbReference>
<feature type="region of interest" description="Disordered" evidence="1">
    <location>
        <begin position="82"/>
        <end position="112"/>
    </location>
</feature>
<dbReference type="SUPFAM" id="SSF46689">
    <property type="entry name" value="Homeodomain-like"/>
    <property type="match status" value="1"/>
</dbReference>
<dbReference type="InterPro" id="IPR009057">
    <property type="entry name" value="Homeodomain-like_sf"/>
</dbReference>
<proteinExistence type="predicted"/>
<feature type="compositionally biased region" description="Low complexity" evidence="1">
    <location>
        <begin position="82"/>
        <end position="99"/>
    </location>
</feature>
<dbReference type="InterPro" id="IPR001005">
    <property type="entry name" value="SANT/Myb"/>
</dbReference>
<feature type="domain" description="Myb-like" evidence="2">
    <location>
        <begin position="31"/>
        <end position="78"/>
    </location>
</feature>
<dbReference type="CDD" id="cd00167">
    <property type="entry name" value="SANT"/>
    <property type="match status" value="1"/>
</dbReference>
<evidence type="ECO:0000313" key="4">
    <source>
        <dbReference type="Proteomes" id="UP001174936"/>
    </source>
</evidence>
<keyword evidence="4" id="KW-1185">Reference proteome</keyword>
<evidence type="ECO:0000256" key="1">
    <source>
        <dbReference type="SAM" id="MobiDB-lite"/>
    </source>
</evidence>
<comment type="caution">
    <text evidence="3">The sequence shown here is derived from an EMBL/GenBank/DDBJ whole genome shotgun (WGS) entry which is preliminary data.</text>
</comment>
<feature type="region of interest" description="Disordered" evidence="1">
    <location>
        <begin position="1"/>
        <end position="37"/>
    </location>
</feature>
<sequence>MLWQINELPPSPPAPTMTAEKKKSGSSGGAKSSKYSKPWTHEQDDIFKVLGMDVTWATIAKVAGHSVNECKLRYAELLQASAAPASRATPPTPTKSTKPVAETKPAPSWNPAQDSFILANAGKASWDEIGAVMGHSAAAVSDRWIALQARLQRPPPQPVPFVLPAAPQHNGVADQHHGVAYQGHGTYGFVQPAAPPAQPQAPTITAMPWNSGPVPPGSVLIAVPAQAQAQAQAPIPMYAYPAHTTAQAPAQAPAPAATTASSSAPAPTTTPAVPLAHREFPGRPPPGVDPAVFRREDAIAFFHYCNAMDRVVLPPRRLRPDKLWDEHDCRVLELVASRWKGDYRKAGISLYNFTDKWYTEQQMREKLRELWGPTWDLQEGERA</sequence>